<comment type="caution">
    <text evidence="1">The sequence shown here is derived from an EMBL/GenBank/DDBJ whole genome shotgun (WGS) entry which is preliminary data.</text>
</comment>
<evidence type="ECO:0000313" key="2">
    <source>
        <dbReference type="Proteomes" id="UP000887159"/>
    </source>
</evidence>
<gene>
    <name evidence="1" type="ORF">TNCV_4959741</name>
</gene>
<protein>
    <submittedName>
        <fullName evidence="1">Uncharacterized protein</fullName>
    </submittedName>
</protein>
<dbReference type="Proteomes" id="UP000887159">
    <property type="component" value="Unassembled WGS sequence"/>
</dbReference>
<organism evidence="1 2">
    <name type="scientific">Trichonephila clavipes</name>
    <name type="common">Golden silk orbweaver</name>
    <name type="synonym">Nephila clavipes</name>
    <dbReference type="NCBI Taxonomy" id="2585209"/>
    <lineage>
        <taxon>Eukaryota</taxon>
        <taxon>Metazoa</taxon>
        <taxon>Ecdysozoa</taxon>
        <taxon>Arthropoda</taxon>
        <taxon>Chelicerata</taxon>
        <taxon>Arachnida</taxon>
        <taxon>Araneae</taxon>
        <taxon>Araneomorphae</taxon>
        <taxon>Entelegynae</taxon>
        <taxon>Araneoidea</taxon>
        <taxon>Nephilidae</taxon>
        <taxon>Trichonephila</taxon>
    </lineage>
</organism>
<dbReference type="EMBL" id="BMAU01021323">
    <property type="protein sequence ID" value="GFY13604.1"/>
    <property type="molecule type" value="Genomic_DNA"/>
</dbReference>
<keyword evidence="2" id="KW-1185">Reference proteome</keyword>
<proteinExistence type="predicted"/>
<dbReference type="AlphaFoldDB" id="A0A8X6SH68"/>
<evidence type="ECO:0000313" key="1">
    <source>
        <dbReference type="EMBL" id="GFY13604.1"/>
    </source>
</evidence>
<name>A0A8X6SH68_TRICX</name>
<accession>A0A8X6SH68</accession>
<reference evidence="1" key="1">
    <citation type="submission" date="2020-08" db="EMBL/GenBank/DDBJ databases">
        <title>Multicomponent nature underlies the extraordinary mechanical properties of spider dragline silk.</title>
        <authorList>
            <person name="Kono N."/>
            <person name="Nakamura H."/>
            <person name="Mori M."/>
            <person name="Yoshida Y."/>
            <person name="Ohtoshi R."/>
            <person name="Malay A.D."/>
            <person name="Moran D.A.P."/>
            <person name="Tomita M."/>
            <person name="Numata K."/>
            <person name="Arakawa K."/>
        </authorList>
    </citation>
    <scope>NUCLEOTIDE SEQUENCE</scope>
</reference>
<sequence>MLPTAYRKLCGHSPPYGAGVDRRVLTSPSFIHCQCFELFGARRSTASKLVSPWNCSAAHELLLCNRKILLLEGR</sequence>